<protein>
    <submittedName>
        <fullName evidence="2">Uncharacterized protein</fullName>
    </submittedName>
</protein>
<organism evidence="2 3">
    <name type="scientific">Teratosphaeria nubilosa</name>
    <dbReference type="NCBI Taxonomy" id="161662"/>
    <lineage>
        <taxon>Eukaryota</taxon>
        <taxon>Fungi</taxon>
        <taxon>Dikarya</taxon>
        <taxon>Ascomycota</taxon>
        <taxon>Pezizomycotina</taxon>
        <taxon>Dothideomycetes</taxon>
        <taxon>Dothideomycetidae</taxon>
        <taxon>Mycosphaerellales</taxon>
        <taxon>Teratosphaeriaceae</taxon>
        <taxon>Teratosphaeria</taxon>
    </lineage>
</organism>
<dbReference type="Proteomes" id="UP000799436">
    <property type="component" value="Unassembled WGS sequence"/>
</dbReference>
<accession>A0A6G1LQL6</accession>
<reference evidence="2" key="1">
    <citation type="journal article" date="2020" name="Stud. Mycol.">
        <title>101 Dothideomycetes genomes: a test case for predicting lifestyles and emergence of pathogens.</title>
        <authorList>
            <person name="Haridas S."/>
            <person name="Albert R."/>
            <person name="Binder M."/>
            <person name="Bloem J."/>
            <person name="Labutti K."/>
            <person name="Salamov A."/>
            <person name="Andreopoulos B."/>
            <person name="Baker S."/>
            <person name="Barry K."/>
            <person name="Bills G."/>
            <person name="Bluhm B."/>
            <person name="Cannon C."/>
            <person name="Castanera R."/>
            <person name="Culley D."/>
            <person name="Daum C."/>
            <person name="Ezra D."/>
            <person name="Gonzalez J."/>
            <person name="Henrissat B."/>
            <person name="Kuo A."/>
            <person name="Liang C."/>
            <person name="Lipzen A."/>
            <person name="Lutzoni F."/>
            <person name="Magnuson J."/>
            <person name="Mondo S."/>
            <person name="Nolan M."/>
            <person name="Ohm R."/>
            <person name="Pangilinan J."/>
            <person name="Park H.-J."/>
            <person name="Ramirez L."/>
            <person name="Alfaro M."/>
            <person name="Sun H."/>
            <person name="Tritt A."/>
            <person name="Yoshinaga Y."/>
            <person name="Zwiers L.-H."/>
            <person name="Turgeon B."/>
            <person name="Goodwin S."/>
            <person name="Spatafora J."/>
            <person name="Crous P."/>
            <person name="Grigoriev I."/>
        </authorList>
    </citation>
    <scope>NUCLEOTIDE SEQUENCE</scope>
    <source>
        <strain evidence="2">CBS 116005</strain>
    </source>
</reference>
<feature type="compositionally biased region" description="Polar residues" evidence="1">
    <location>
        <begin position="435"/>
        <end position="454"/>
    </location>
</feature>
<dbReference type="AlphaFoldDB" id="A0A6G1LQL6"/>
<keyword evidence="3" id="KW-1185">Reference proteome</keyword>
<evidence type="ECO:0000256" key="1">
    <source>
        <dbReference type="SAM" id="MobiDB-lite"/>
    </source>
</evidence>
<name>A0A6G1LQL6_9PEZI</name>
<evidence type="ECO:0000313" key="3">
    <source>
        <dbReference type="Proteomes" id="UP000799436"/>
    </source>
</evidence>
<feature type="compositionally biased region" description="Polar residues" evidence="1">
    <location>
        <begin position="339"/>
        <end position="350"/>
    </location>
</feature>
<feature type="compositionally biased region" description="Basic and acidic residues" evidence="1">
    <location>
        <begin position="32"/>
        <end position="52"/>
    </location>
</feature>
<feature type="region of interest" description="Disordered" evidence="1">
    <location>
        <begin position="212"/>
        <end position="231"/>
    </location>
</feature>
<feature type="compositionally biased region" description="Polar residues" evidence="1">
    <location>
        <begin position="402"/>
        <end position="419"/>
    </location>
</feature>
<feature type="compositionally biased region" description="Basic residues" evidence="1">
    <location>
        <begin position="477"/>
        <end position="490"/>
    </location>
</feature>
<feature type="compositionally biased region" description="Acidic residues" evidence="1">
    <location>
        <begin position="93"/>
        <end position="103"/>
    </location>
</feature>
<feature type="region of interest" description="Disordered" evidence="1">
    <location>
        <begin position="32"/>
        <end position="60"/>
    </location>
</feature>
<feature type="compositionally biased region" description="Basic and acidic residues" evidence="1">
    <location>
        <begin position="304"/>
        <end position="320"/>
    </location>
</feature>
<sequence>MVLSSVWRSVFDALDDIADELLPLLSPASITDDRATATERDELESQHGDGTRPESASIGVDEDTLDYLIINWEDKSIPGEDDSADPGVRDLEFESDDREEPDVYEVSDGLGVEQTGSASSFTSKGSAVTRPALAVPEVDVENAVTRGANQDHSDPACNIDEPDANLEYIEGSVGTKTWLVKPSHMLVDSCHAAGHEISIIPKDDHLEEVTFAGDPRDNIGPSIETNRTSDDWFRSSDDWDFTAPEHLRPEATTDDIQNCNRPTGSVADYDNHGANSDDLAIDGDTPRASQSDSEPDQTQNTLGGEHDKPRFVDTLADAKENVSPSGVEQNEAEAGNRSLPLSSHGNLTSAEDTRQSERSEGEPNMLLNDIDRVIVANSASSPATPATPLADTSKLDIELLSPRSTTSRHSSASFGSSLSRKSDKWSASEPAQPVVSISTHNASASAPSSGSKTGSAHDALRMGVPKTGSRARYRSVLSRRAKSPVKKLKLRGGDADGKRNGRTREISGTWNTSFGIVDNAMLM</sequence>
<proteinExistence type="predicted"/>
<evidence type="ECO:0000313" key="2">
    <source>
        <dbReference type="EMBL" id="KAF2774444.1"/>
    </source>
</evidence>
<feature type="compositionally biased region" description="Polar residues" evidence="1">
    <location>
        <begin position="254"/>
        <end position="263"/>
    </location>
</feature>
<gene>
    <name evidence="2" type="ORF">EJ03DRAFT_6832</name>
</gene>
<dbReference type="EMBL" id="ML995808">
    <property type="protein sequence ID" value="KAF2774444.1"/>
    <property type="molecule type" value="Genomic_DNA"/>
</dbReference>
<feature type="compositionally biased region" description="Basic and acidic residues" evidence="1">
    <location>
        <begin position="491"/>
        <end position="504"/>
    </location>
</feature>
<feature type="compositionally biased region" description="Basic and acidic residues" evidence="1">
    <location>
        <begin position="351"/>
        <end position="361"/>
    </location>
</feature>
<feature type="region of interest" description="Disordered" evidence="1">
    <location>
        <begin position="250"/>
        <end position="366"/>
    </location>
</feature>
<feature type="region of interest" description="Disordered" evidence="1">
    <location>
        <begin position="477"/>
        <end position="504"/>
    </location>
</feature>
<feature type="region of interest" description="Disordered" evidence="1">
    <location>
        <begin position="401"/>
        <end position="462"/>
    </location>
</feature>
<feature type="compositionally biased region" description="Polar residues" evidence="1">
    <location>
        <begin position="287"/>
        <end position="302"/>
    </location>
</feature>
<feature type="region of interest" description="Disordered" evidence="1">
    <location>
        <begin position="76"/>
        <end position="103"/>
    </location>
</feature>